<proteinExistence type="predicted"/>
<dbReference type="GO" id="GO:0046872">
    <property type="term" value="F:metal ion binding"/>
    <property type="evidence" value="ECO:0007669"/>
    <property type="project" value="UniProtKB-KW"/>
</dbReference>
<dbReference type="PANTHER" id="PTHR22726:SF18">
    <property type="entry name" value="PEPTIDASE M48 DOMAIN-CONTAINING PROTEIN"/>
    <property type="match status" value="1"/>
</dbReference>
<protein>
    <recommendedName>
        <fullName evidence="9">Peptidase M48 domain-containing protein</fullName>
    </recommendedName>
</protein>
<dbReference type="GO" id="GO:0006515">
    <property type="term" value="P:protein quality control for misfolded or incompletely synthesized proteins"/>
    <property type="evidence" value="ECO:0007669"/>
    <property type="project" value="TreeGrafter"/>
</dbReference>
<evidence type="ECO:0000313" key="10">
    <source>
        <dbReference type="EMBL" id="KFH62376.1"/>
    </source>
</evidence>
<keyword evidence="6" id="KW-0482">Metalloprotease</keyword>
<dbReference type="PANTHER" id="PTHR22726">
    <property type="entry name" value="METALLOENDOPEPTIDASE OMA1"/>
    <property type="match status" value="1"/>
</dbReference>
<keyword evidence="11" id="KW-1185">Reference proteome</keyword>
<feature type="region of interest" description="Disordered" evidence="7">
    <location>
        <begin position="605"/>
        <end position="624"/>
    </location>
</feature>
<accession>A0A086TK99</accession>
<keyword evidence="8" id="KW-0472">Membrane</keyword>
<keyword evidence="8" id="KW-0812">Transmembrane</keyword>
<keyword evidence="2" id="KW-0645">Protease</keyword>
<gene>
    <name evidence="10" type="ORF">MVEG_11585</name>
</gene>
<keyword evidence="4" id="KW-0378">Hydrolase</keyword>
<dbReference type="GO" id="GO:0005743">
    <property type="term" value="C:mitochondrial inner membrane"/>
    <property type="evidence" value="ECO:0007669"/>
    <property type="project" value="TreeGrafter"/>
</dbReference>
<dbReference type="Gene3D" id="3.30.2010.10">
    <property type="entry name" value="Metalloproteases ('zincins'), catalytic domain"/>
    <property type="match status" value="1"/>
</dbReference>
<evidence type="ECO:0000256" key="6">
    <source>
        <dbReference type="ARBA" id="ARBA00023049"/>
    </source>
</evidence>
<feature type="transmembrane region" description="Helical" evidence="8">
    <location>
        <begin position="165"/>
        <end position="185"/>
    </location>
</feature>
<dbReference type="InterPro" id="IPR051156">
    <property type="entry name" value="Mito/Outer_Membr_Metalloprot"/>
</dbReference>
<feature type="region of interest" description="Disordered" evidence="7">
    <location>
        <begin position="309"/>
        <end position="334"/>
    </location>
</feature>
<organism evidence="10 11">
    <name type="scientific">Podila verticillata NRRL 6337</name>
    <dbReference type="NCBI Taxonomy" id="1069443"/>
    <lineage>
        <taxon>Eukaryota</taxon>
        <taxon>Fungi</taxon>
        <taxon>Fungi incertae sedis</taxon>
        <taxon>Mucoromycota</taxon>
        <taxon>Mortierellomycotina</taxon>
        <taxon>Mortierellomycetes</taxon>
        <taxon>Mortierellales</taxon>
        <taxon>Mortierellaceae</taxon>
        <taxon>Podila</taxon>
    </lineage>
</organism>
<evidence type="ECO:0000256" key="5">
    <source>
        <dbReference type="ARBA" id="ARBA00022833"/>
    </source>
</evidence>
<dbReference type="AlphaFoldDB" id="A0A086TK99"/>
<feature type="compositionally biased region" description="Basic and acidic residues" evidence="7">
    <location>
        <begin position="605"/>
        <end position="617"/>
    </location>
</feature>
<dbReference type="GO" id="GO:0004222">
    <property type="term" value="F:metalloendopeptidase activity"/>
    <property type="evidence" value="ECO:0007669"/>
    <property type="project" value="InterPro"/>
</dbReference>
<keyword evidence="5" id="KW-0862">Zinc</keyword>
<evidence type="ECO:0000256" key="3">
    <source>
        <dbReference type="ARBA" id="ARBA00022723"/>
    </source>
</evidence>
<dbReference type="InterPro" id="IPR001915">
    <property type="entry name" value="Peptidase_M48"/>
</dbReference>
<dbReference type="Proteomes" id="UP000243308">
    <property type="component" value="Unassembled WGS sequence"/>
</dbReference>
<keyword evidence="8" id="KW-1133">Transmembrane helix</keyword>
<dbReference type="OrthoDB" id="7464992at2759"/>
<comment type="cofactor">
    <cofactor evidence="1">
        <name>Zn(2+)</name>
        <dbReference type="ChEBI" id="CHEBI:29105"/>
    </cofactor>
</comment>
<dbReference type="Pfam" id="PF01435">
    <property type="entry name" value="Peptidase_M48"/>
    <property type="match status" value="1"/>
</dbReference>
<feature type="transmembrane region" description="Helical" evidence="8">
    <location>
        <begin position="206"/>
        <end position="226"/>
    </location>
</feature>
<evidence type="ECO:0000256" key="8">
    <source>
        <dbReference type="SAM" id="Phobius"/>
    </source>
</evidence>
<evidence type="ECO:0000313" key="11">
    <source>
        <dbReference type="Proteomes" id="UP000243308"/>
    </source>
</evidence>
<evidence type="ECO:0000256" key="1">
    <source>
        <dbReference type="ARBA" id="ARBA00001947"/>
    </source>
</evidence>
<name>A0A086TK99_9FUNG</name>
<evidence type="ECO:0000256" key="7">
    <source>
        <dbReference type="SAM" id="MobiDB-lite"/>
    </source>
</evidence>
<feature type="domain" description="Peptidase M48" evidence="9">
    <location>
        <begin position="362"/>
        <end position="550"/>
    </location>
</feature>
<keyword evidence="3" id="KW-0479">Metal-binding</keyword>
<dbReference type="GO" id="GO:0034982">
    <property type="term" value="P:mitochondrial protein processing"/>
    <property type="evidence" value="ECO:0007669"/>
    <property type="project" value="TreeGrafter"/>
</dbReference>
<sequence>MLSVTSIRRGAASILMATQLPIPRSMSLVSMRQFSLGQSRSINHNSASKLSSRILVNNKRCTNRYFTLASKRNKDAISLAPKLNLRSEVDNKFVSAHFATRTAIPRETVNWTTSRTFHSAPKRRPGLWTLSPSMAGHHVRQQQVLRQLWQFTQRAGFHSSRPNHALPLIPAAIFTLKTPVTAVVLRMISRASLTLLPLSAKQSPRIILTLVAIPPICFGLVIFAGLEAAPNTGRWRFLFTNEQEELELLKDEIPSFLDNIQVIEDEDDPRVKLVNHILQNLLSTSIEQDGSTLRTGIVERLEKKHEEAQKKLAALQKTESQSLSAAPESESGGNAIKAIVSTNSPLKPAPNAVEEDEDDDYLKAITFEERPFQIFVAKDDAINAFSLGPPRLIFINSGLMEWLENDEDLIAAVVAHELAHVIQRHTMETHGRETVMLFLADLFRSALWTVSIPLGPWFNSWVDKTTNDLLHFTASGPLHQAIEVEADTVSLTLMALAGYDPMHAVRLWEQWAEKDQKEIEEEDSAEVHKWTDWMYDHPPSAERARYLKEAVMPARDMWEKVLKRRREPMKRYLSLESRLKDHVDEDGDLVDGTVQDVMETMDELLKKQEDDEKEQRRRSGVMGTVRQWAKWRPWSSSENVNMGTAEPAQA</sequence>
<reference evidence="10 11" key="1">
    <citation type="submission" date="2011-02" db="EMBL/GenBank/DDBJ databases">
        <title>The Genome Sequence of Mortierella verticillata NRRL 6337.</title>
        <authorList>
            <consortium name="The Broad Institute Genome Sequencing Platform"/>
            <person name="Russ C."/>
            <person name="Cuomo C."/>
            <person name="Burger G."/>
            <person name="Gray M.W."/>
            <person name="Holland P.W.H."/>
            <person name="King N."/>
            <person name="Lang F.B.F."/>
            <person name="Roger A.J."/>
            <person name="Ruiz-Trillo I."/>
            <person name="Young S.K."/>
            <person name="Zeng Q."/>
            <person name="Gargeya S."/>
            <person name="Alvarado L."/>
            <person name="Berlin A."/>
            <person name="Chapman S.B."/>
            <person name="Chen Z."/>
            <person name="Freedman E."/>
            <person name="Gellesch M."/>
            <person name="Goldberg J."/>
            <person name="Griggs A."/>
            <person name="Gujja S."/>
            <person name="Heilman E."/>
            <person name="Heiman D."/>
            <person name="Howarth C."/>
            <person name="Mehta T."/>
            <person name="Neiman D."/>
            <person name="Pearson M."/>
            <person name="Roberts A."/>
            <person name="Saif S."/>
            <person name="Shea T."/>
            <person name="Shenoy N."/>
            <person name="Sisk P."/>
            <person name="Stolte C."/>
            <person name="Sykes S."/>
            <person name="White J."/>
            <person name="Yandava C."/>
            <person name="Haas B."/>
            <person name="Nusbaum C."/>
            <person name="Birren B."/>
        </authorList>
    </citation>
    <scope>NUCLEOTIDE SEQUENCE [LARGE SCALE GENOMIC DNA]</scope>
    <source>
        <strain evidence="10 11">NRRL 6337</strain>
    </source>
</reference>
<evidence type="ECO:0000259" key="9">
    <source>
        <dbReference type="Pfam" id="PF01435"/>
    </source>
</evidence>
<evidence type="ECO:0000256" key="4">
    <source>
        <dbReference type="ARBA" id="ARBA00022801"/>
    </source>
</evidence>
<evidence type="ECO:0000256" key="2">
    <source>
        <dbReference type="ARBA" id="ARBA00022670"/>
    </source>
</evidence>
<dbReference type="EMBL" id="KN042432">
    <property type="protein sequence ID" value="KFH62376.1"/>
    <property type="molecule type" value="Genomic_DNA"/>
</dbReference>